<feature type="transmembrane region" description="Helical" evidence="8">
    <location>
        <begin position="82"/>
        <end position="101"/>
    </location>
</feature>
<dbReference type="STRING" id="28034.BFX07_14300"/>
<evidence type="ECO:0000256" key="3">
    <source>
        <dbReference type="ARBA" id="ARBA00022448"/>
    </source>
</evidence>
<evidence type="ECO:0000256" key="1">
    <source>
        <dbReference type="ARBA" id="ARBA00004651"/>
    </source>
</evidence>
<dbReference type="GO" id="GO:0005886">
    <property type="term" value="C:plasma membrane"/>
    <property type="evidence" value="ECO:0007669"/>
    <property type="project" value="UniProtKB-SubCell"/>
</dbReference>
<dbReference type="PROSITE" id="PS50850">
    <property type="entry name" value="MFS"/>
    <property type="match status" value="1"/>
</dbReference>
<feature type="transmembrane region" description="Helical" evidence="8">
    <location>
        <begin position="48"/>
        <end position="70"/>
    </location>
</feature>
<dbReference type="CDD" id="cd17329">
    <property type="entry name" value="MFS_MdtH_MDR_like"/>
    <property type="match status" value="1"/>
</dbReference>
<evidence type="ECO:0000256" key="8">
    <source>
        <dbReference type="SAM" id="Phobius"/>
    </source>
</evidence>
<organism evidence="10 11">
    <name type="scientific">Sulfobacillus thermosulfidooxidans (strain DSM 9293 / VKM B-1269 / AT-1)</name>
    <dbReference type="NCBI Taxonomy" id="929705"/>
    <lineage>
        <taxon>Bacteria</taxon>
        <taxon>Bacillati</taxon>
        <taxon>Bacillota</taxon>
        <taxon>Clostridia</taxon>
        <taxon>Eubacteriales</taxon>
        <taxon>Clostridiales Family XVII. Incertae Sedis</taxon>
        <taxon>Sulfobacillus</taxon>
    </lineage>
</organism>
<dbReference type="InterPro" id="IPR020846">
    <property type="entry name" value="MFS_dom"/>
</dbReference>
<dbReference type="InterPro" id="IPR036259">
    <property type="entry name" value="MFS_trans_sf"/>
</dbReference>
<keyword evidence="5 8" id="KW-0812">Transmembrane</keyword>
<sequence length="404" mass="44829">MLRATSWGPDPEIPRVYYILLIGRFFNLVGNSLVFPFMTIYLASRLHASLSVVGVVMAFYGASQVISVLVGGVWSDRFGRRLVMLGSLLLGALVTFGIGLVHNSWLLITLLTLMGFFMPLFQPASMAMVGDIISRDRLNYAYSLMRMASNAGIIIGPMLGGLLADHSFFWIFALDALSMLLFSLVIFFAVPESRPVKHSPSRQQGHMKDVLRDQAFVHFAGLWALTGLVYSQLFMVVPAYLHINLGYPPSVFGYLAAENAIFVVLLQIPITRLTRRMSHLTLMAVGVFFYALGFWLMLSGRSFAVFALAVFVITLGENFINPAASAWVAERAPEIVRGRYMGFFSVANRVGAALGPLFGGILLSQGPQWWLITTGILALLAAQGYWRFRHHSYSSCHNPHFINQ</sequence>
<dbReference type="RefSeq" id="WP_084661531.1">
    <property type="nucleotide sequence ID" value="NZ_FWWY01000001.1"/>
</dbReference>
<dbReference type="PANTHER" id="PTHR23517">
    <property type="entry name" value="RESISTANCE PROTEIN MDTM, PUTATIVE-RELATED-RELATED"/>
    <property type="match status" value="1"/>
</dbReference>
<comment type="subcellular location">
    <subcellularLocation>
        <location evidence="1">Cell membrane</location>
        <topology evidence="1">Multi-pass membrane protein</topology>
    </subcellularLocation>
</comment>
<dbReference type="SUPFAM" id="SSF103473">
    <property type="entry name" value="MFS general substrate transporter"/>
    <property type="match status" value="1"/>
</dbReference>
<proteinExistence type="inferred from homology"/>
<feature type="transmembrane region" description="Helical" evidence="8">
    <location>
        <begin position="369"/>
        <end position="388"/>
    </location>
</feature>
<feature type="transmembrane region" description="Helical" evidence="8">
    <location>
        <begin position="107"/>
        <end position="129"/>
    </location>
</feature>
<feature type="transmembrane region" description="Helical" evidence="8">
    <location>
        <begin position="168"/>
        <end position="190"/>
    </location>
</feature>
<keyword evidence="6 8" id="KW-1133">Transmembrane helix</keyword>
<dbReference type="InterPro" id="IPR011701">
    <property type="entry name" value="MFS"/>
</dbReference>
<keyword evidence="3" id="KW-0813">Transport</keyword>
<dbReference type="Proteomes" id="UP000192660">
    <property type="component" value="Unassembled WGS sequence"/>
</dbReference>
<evidence type="ECO:0000256" key="2">
    <source>
        <dbReference type="ARBA" id="ARBA00007520"/>
    </source>
</evidence>
<feature type="domain" description="Major facilitator superfamily (MFS) profile" evidence="9">
    <location>
        <begin position="16"/>
        <end position="393"/>
    </location>
</feature>
<gene>
    <name evidence="10" type="ORF">SAMN00768000_2109</name>
</gene>
<keyword evidence="7 8" id="KW-0472">Membrane</keyword>
<feature type="transmembrane region" description="Helical" evidence="8">
    <location>
        <begin position="21"/>
        <end position="42"/>
    </location>
</feature>
<comment type="similarity">
    <text evidence="2">Belongs to the major facilitator superfamily. TCR/Tet family.</text>
</comment>
<evidence type="ECO:0000256" key="5">
    <source>
        <dbReference type="ARBA" id="ARBA00022692"/>
    </source>
</evidence>
<dbReference type="InterPro" id="IPR001958">
    <property type="entry name" value="Tet-R_TetA/multi-R_MdtG-like"/>
</dbReference>
<keyword evidence="4" id="KW-1003">Cell membrane</keyword>
<evidence type="ECO:0000256" key="4">
    <source>
        <dbReference type="ARBA" id="ARBA00022475"/>
    </source>
</evidence>
<dbReference type="Pfam" id="PF07690">
    <property type="entry name" value="MFS_1"/>
    <property type="match status" value="1"/>
</dbReference>
<dbReference type="AlphaFoldDB" id="A0A1W1WG12"/>
<dbReference type="OrthoDB" id="9793283at2"/>
<evidence type="ECO:0000313" key="11">
    <source>
        <dbReference type="Proteomes" id="UP000192660"/>
    </source>
</evidence>
<dbReference type="EMBL" id="FWWY01000001">
    <property type="protein sequence ID" value="SMC05227.1"/>
    <property type="molecule type" value="Genomic_DNA"/>
</dbReference>
<evidence type="ECO:0000259" key="9">
    <source>
        <dbReference type="PROSITE" id="PS50850"/>
    </source>
</evidence>
<feature type="transmembrane region" description="Helical" evidence="8">
    <location>
        <begin position="280"/>
        <end position="298"/>
    </location>
</feature>
<dbReference type="PRINTS" id="PR01035">
    <property type="entry name" value="TCRTETA"/>
</dbReference>
<keyword evidence="11" id="KW-1185">Reference proteome</keyword>
<feature type="transmembrane region" description="Helical" evidence="8">
    <location>
        <begin position="340"/>
        <end position="363"/>
    </location>
</feature>
<dbReference type="PANTHER" id="PTHR23517:SF2">
    <property type="entry name" value="MULTIDRUG RESISTANCE PROTEIN MDTH"/>
    <property type="match status" value="1"/>
</dbReference>
<reference evidence="11" key="1">
    <citation type="submission" date="2017-04" db="EMBL/GenBank/DDBJ databases">
        <authorList>
            <person name="Varghese N."/>
            <person name="Submissions S."/>
        </authorList>
    </citation>
    <scope>NUCLEOTIDE SEQUENCE [LARGE SCALE GENOMIC DNA]</scope>
    <source>
        <strain evidence="11">DSM 9293</strain>
    </source>
</reference>
<dbReference type="GO" id="GO:0022857">
    <property type="term" value="F:transmembrane transporter activity"/>
    <property type="evidence" value="ECO:0007669"/>
    <property type="project" value="InterPro"/>
</dbReference>
<feature type="transmembrane region" description="Helical" evidence="8">
    <location>
        <begin position="141"/>
        <end position="162"/>
    </location>
</feature>
<evidence type="ECO:0000313" key="10">
    <source>
        <dbReference type="EMBL" id="SMC05227.1"/>
    </source>
</evidence>
<protein>
    <submittedName>
        <fullName evidence="10">Predicted arabinose efflux permease, MFS family</fullName>
    </submittedName>
</protein>
<dbReference type="Gene3D" id="1.20.1250.20">
    <property type="entry name" value="MFS general substrate transporter like domains"/>
    <property type="match status" value="1"/>
</dbReference>
<feature type="transmembrane region" description="Helical" evidence="8">
    <location>
        <begin position="210"/>
        <end position="231"/>
    </location>
</feature>
<feature type="transmembrane region" description="Helical" evidence="8">
    <location>
        <begin position="304"/>
        <end position="328"/>
    </location>
</feature>
<evidence type="ECO:0000256" key="7">
    <source>
        <dbReference type="ARBA" id="ARBA00023136"/>
    </source>
</evidence>
<accession>A0A1W1WG12</accession>
<dbReference type="PROSITE" id="PS00216">
    <property type="entry name" value="SUGAR_TRANSPORT_1"/>
    <property type="match status" value="1"/>
</dbReference>
<dbReference type="InterPro" id="IPR050171">
    <property type="entry name" value="MFS_Transporters"/>
</dbReference>
<feature type="transmembrane region" description="Helical" evidence="8">
    <location>
        <begin position="251"/>
        <end position="268"/>
    </location>
</feature>
<name>A0A1W1WG12_SULTA</name>
<evidence type="ECO:0000256" key="6">
    <source>
        <dbReference type="ARBA" id="ARBA00022989"/>
    </source>
</evidence>
<dbReference type="InterPro" id="IPR005829">
    <property type="entry name" value="Sugar_transporter_CS"/>
</dbReference>